<dbReference type="KEGG" id="ccjz:ccrud_14335"/>
<name>A0A172QXS8_9CORY</name>
<reference evidence="1 2" key="1">
    <citation type="submission" date="2016-05" db="EMBL/GenBank/DDBJ databases">
        <title>Complete genome sequence of Corynebacterium crudilactis, a new Corynebacterium species isolated from raw cow's milk.</title>
        <authorList>
            <person name="Christian R."/>
            <person name="Zimmermann J."/>
            <person name="Lipski A."/>
            <person name="Kalinowski J."/>
        </authorList>
    </citation>
    <scope>NUCLEOTIDE SEQUENCE [LARGE SCALE GENOMIC DNA]</scope>
    <source>
        <strain evidence="1 2">JZ16</strain>
        <plasmid evidence="1 2">pCRULAC1</plasmid>
    </source>
</reference>
<keyword evidence="2" id="KW-1185">Reference proteome</keyword>
<sequence>MQTILETEVFSLTRPTHTKSQSAHWIKNLTSALKLLMETNETAGLHFQHVIVSYLNHYGEVAEIRGVVTRVSFKSFVVTHDSGHHRIHMSMVTSLQIMDVDPASLEDQDLANLANTMINHTTVATATQLLNAMYSWAMSNMDTKTPADSNEVRFLLRDYAHVNMDELDSMLIQFSIHFD</sequence>
<dbReference type="RefSeq" id="WP_066570337.1">
    <property type="nucleotide sequence ID" value="NZ_CP015623.1"/>
</dbReference>
<organism evidence="1 2">
    <name type="scientific">Corynebacterium crudilactis</name>
    <dbReference type="NCBI Taxonomy" id="1652495"/>
    <lineage>
        <taxon>Bacteria</taxon>
        <taxon>Bacillati</taxon>
        <taxon>Actinomycetota</taxon>
        <taxon>Actinomycetes</taxon>
        <taxon>Mycobacteriales</taxon>
        <taxon>Corynebacteriaceae</taxon>
        <taxon>Corynebacterium</taxon>
    </lineage>
</organism>
<evidence type="ECO:0000313" key="2">
    <source>
        <dbReference type="Proteomes" id="UP000076929"/>
    </source>
</evidence>
<proteinExistence type="predicted"/>
<keyword evidence="1" id="KW-0614">Plasmid</keyword>
<gene>
    <name evidence="1" type="ORF">ccrud_14335</name>
</gene>
<protein>
    <submittedName>
        <fullName evidence="1">Uncharacterized protein</fullName>
    </submittedName>
</protein>
<dbReference type="Proteomes" id="UP000076929">
    <property type="component" value="Plasmid pCRULAC1"/>
</dbReference>
<evidence type="ECO:0000313" key="1">
    <source>
        <dbReference type="EMBL" id="ANE05515.1"/>
    </source>
</evidence>
<geneLocation type="plasmid" evidence="1 2">
    <name>pCRULAC1</name>
</geneLocation>
<accession>A0A172QXS8</accession>
<dbReference type="AlphaFoldDB" id="A0A172QXS8"/>
<dbReference type="EMBL" id="CP015623">
    <property type="protein sequence ID" value="ANE05515.1"/>
    <property type="molecule type" value="Genomic_DNA"/>
</dbReference>